<evidence type="ECO:0000256" key="6">
    <source>
        <dbReference type="PROSITE-ProRule" id="PRU01240"/>
    </source>
</evidence>
<dbReference type="InterPro" id="IPR022398">
    <property type="entry name" value="Peptidase_S8_His-AS"/>
</dbReference>
<dbReference type="InterPro" id="IPR000209">
    <property type="entry name" value="Peptidase_S8/S53_dom"/>
</dbReference>
<dbReference type="GO" id="GO:0006508">
    <property type="term" value="P:proteolysis"/>
    <property type="evidence" value="ECO:0007669"/>
    <property type="project" value="UniProtKB-KW"/>
</dbReference>
<dbReference type="InterPro" id="IPR023827">
    <property type="entry name" value="Peptidase_S8_Asp-AS"/>
</dbReference>
<evidence type="ECO:0000256" key="5">
    <source>
        <dbReference type="PIRSR" id="PIRSR615500-1"/>
    </source>
</evidence>
<evidence type="ECO:0000313" key="9">
    <source>
        <dbReference type="EMBL" id="MBO0512689.1"/>
    </source>
</evidence>
<comment type="caution">
    <text evidence="9">The sequence shown here is derived from an EMBL/GenBank/DDBJ whole genome shotgun (WGS) entry which is preliminary data.</text>
</comment>
<evidence type="ECO:0000256" key="2">
    <source>
        <dbReference type="ARBA" id="ARBA00022670"/>
    </source>
</evidence>
<dbReference type="PROSITE" id="PS00138">
    <property type="entry name" value="SUBTILASE_SER"/>
    <property type="match status" value="1"/>
</dbReference>
<dbReference type="InterPro" id="IPR015500">
    <property type="entry name" value="Peptidase_S8_subtilisin-rel"/>
</dbReference>
<name>A0A939JIL2_9ACTN</name>
<dbReference type="AlphaFoldDB" id="A0A939JIL2"/>
<feature type="active site" description="Charge relay system" evidence="5 6">
    <location>
        <position position="248"/>
    </location>
</feature>
<keyword evidence="4 6" id="KW-0720">Serine protease</keyword>
<dbReference type="PANTHER" id="PTHR43399">
    <property type="entry name" value="SUBTILISIN-RELATED"/>
    <property type="match status" value="1"/>
</dbReference>
<reference evidence="9" key="1">
    <citation type="submission" date="2021-03" db="EMBL/GenBank/DDBJ databases">
        <title>Streptomyces poriferae sp. nov., a novel marine sponge-derived Actinobacteria species with anti-MRSA activity.</title>
        <authorList>
            <person name="Sandoval-Powers M."/>
            <person name="Kralova S."/>
            <person name="Nguyen G.-S."/>
            <person name="Fawwal D."/>
            <person name="Degnes K."/>
            <person name="Klinkenberg G."/>
            <person name="Sletta H."/>
            <person name="Wentzel A."/>
            <person name="Liles M.R."/>
        </authorList>
    </citation>
    <scope>NUCLEOTIDE SEQUENCE</scope>
    <source>
        <strain evidence="9">DSM 41794</strain>
    </source>
</reference>
<evidence type="ECO:0000256" key="7">
    <source>
        <dbReference type="RuleBase" id="RU003355"/>
    </source>
</evidence>
<evidence type="ECO:0000313" key="10">
    <source>
        <dbReference type="Proteomes" id="UP000664167"/>
    </source>
</evidence>
<protein>
    <submittedName>
        <fullName evidence="9">S8 family peptidase</fullName>
    </submittedName>
</protein>
<dbReference type="PANTHER" id="PTHR43399:SF4">
    <property type="entry name" value="CELL WALL-ASSOCIATED PROTEASE"/>
    <property type="match status" value="1"/>
</dbReference>
<feature type="active site" description="Charge relay system" evidence="5 6">
    <location>
        <position position="425"/>
    </location>
</feature>
<dbReference type="CDD" id="cd07487">
    <property type="entry name" value="Peptidases_S8_1"/>
    <property type="match status" value="1"/>
</dbReference>
<evidence type="ECO:0000256" key="1">
    <source>
        <dbReference type="ARBA" id="ARBA00011073"/>
    </source>
</evidence>
<dbReference type="InterPro" id="IPR023828">
    <property type="entry name" value="Peptidase_S8_Ser-AS"/>
</dbReference>
<dbReference type="InterPro" id="IPR036852">
    <property type="entry name" value="Peptidase_S8/S53_dom_sf"/>
</dbReference>
<dbReference type="GO" id="GO:0004252">
    <property type="term" value="F:serine-type endopeptidase activity"/>
    <property type="evidence" value="ECO:0007669"/>
    <property type="project" value="UniProtKB-UniRule"/>
</dbReference>
<feature type="domain" description="Peptidase S8/S53" evidence="8">
    <location>
        <begin position="207"/>
        <end position="469"/>
    </location>
</feature>
<keyword evidence="3 6" id="KW-0378">Hydrolase</keyword>
<keyword evidence="2 6" id="KW-0645">Protease</keyword>
<dbReference type="Pfam" id="PF00082">
    <property type="entry name" value="Peptidase_S8"/>
    <property type="match status" value="1"/>
</dbReference>
<dbReference type="InterPro" id="IPR017297">
    <property type="entry name" value="Peptidase_S8A_DPH-A"/>
</dbReference>
<feature type="active site" description="Charge relay system" evidence="5 6">
    <location>
        <position position="216"/>
    </location>
</feature>
<dbReference type="PROSITE" id="PS00137">
    <property type="entry name" value="SUBTILASE_HIS"/>
    <property type="match status" value="1"/>
</dbReference>
<evidence type="ECO:0000259" key="8">
    <source>
        <dbReference type="Pfam" id="PF00082"/>
    </source>
</evidence>
<dbReference type="Proteomes" id="UP000664167">
    <property type="component" value="Unassembled WGS sequence"/>
</dbReference>
<dbReference type="InterPro" id="IPR051048">
    <property type="entry name" value="Peptidase_S8/S53_subtilisin"/>
</dbReference>
<evidence type="ECO:0000256" key="4">
    <source>
        <dbReference type="ARBA" id="ARBA00022825"/>
    </source>
</evidence>
<dbReference type="SUPFAM" id="SSF52743">
    <property type="entry name" value="Subtilisin-like"/>
    <property type="match status" value="1"/>
</dbReference>
<comment type="similarity">
    <text evidence="1 6 7">Belongs to the peptidase S8 family.</text>
</comment>
<accession>A0A939JIL2</accession>
<dbReference type="PRINTS" id="PR00723">
    <property type="entry name" value="SUBTILISIN"/>
</dbReference>
<proteinExistence type="inferred from homology"/>
<dbReference type="EMBL" id="JAFLRJ010000114">
    <property type="protein sequence ID" value="MBO0512689.1"/>
    <property type="molecule type" value="Genomic_DNA"/>
</dbReference>
<sequence>MALTVGMISAPSAAEHPTPLLKADAAAEQWVTLITGDRIAVDAKGAPVSIERAAGRERIPVEVSQYKGHTQVVPSDAAQLVAAGTLDRRLFDVTELAAPAYRKAHPDGLGLIVSYTGQKPEAKTELRSADGVEVTRSYSKLNAEAVTAPVDRAADVWQALTDQGKAGLRSTAPGVRKVWLDGQAKVSLDVSVPQIGAPDAWKAGFDGKGVKVAVLDTGIDQTHPDLAGQVAEAKNFTTDPSAVDGHGHGTHVASTIVGTGAMSGGKYKGVAPGAQLLVGKVLANSGSGSDSWILAGMEWAAEQHADIVSMSLGGTDNVGTDPLEEAVDTLSADGGPLFVIAAGNAGPSEYGTVGTPGSADAALTVGAVDKNDVMASFSSSGPRLGGGAIKPDVTAPGVGIVAARAAGTTMGTPGPDGYTAASGTSMATPHVAGAAALLKQQHPDWTGQQLKELLSSATSPGNFPAYQQGSGRIDVTKAIRTTVVAESGSINYGTQAWPHDDDQAVEKTVTYRNLGTQPVTLDLTVSGTAPGGSPAPQGMFTLGAPQLTVPAGGTADAKVSADTRLGGDVNGVYDARITATAGDQVLTTAAVVERATESYAVTYKYLDRDGKPATQFETKITGLEGAGVGTNVTLDNTSGTTVRLPKGRYMASNIVRVVEGDTITGIDSLFEPSLVVDKDQTITIDARDAKPVDITVPDPQAASTLVRVSAEVEWLFPLTKYILANSFDQIRIGNVGGPGKQDEVKQEFYGNFARPDGTEYNVAYGTTGDRVSDGYTRHPGKDAFAAADVRVGSPAPGKKGALSMRPDTGMGISLSITPILPIPRDFRMYVSADDGQKWDVDFQQRDSAGTLIETRQEDISRAYEAGKTYQLDYNIGVFGPQIDGASTGAVRSGNTISASVPLFADSAGHNSASLVDSAQTSLYRNGELVSSKPNLPLSASFTVPADQADYRLTATASRSGVSDVSTKVSTEWTFSSANTAQQTFLPLSAVRFTPKLAVDSTTPAHRLLGVPVAVLGAGAGDNLKSLQVYASYDKGAHWIRTAVLAHRALVLSPAAGKSVSLKAVATDKQGNTVTQEVIDAYRAK</sequence>
<dbReference type="PROSITE" id="PS00136">
    <property type="entry name" value="SUBTILASE_ASP"/>
    <property type="match status" value="1"/>
</dbReference>
<keyword evidence="10" id="KW-1185">Reference proteome</keyword>
<organism evidence="9 10">
    <name type="scientific">Streptomyces beijiangensis</name>
    <dbReference type="NCBI Taxonomy" id="163361"/>
    <lineage>
        <taxon>Bacteria</taxon>
        <taxon>Bacillati</taxon>
        <taxon>Actinomycetota</taxon>
        <taxon>Actinomycetes</taxon>
        <taxon>Kitasatosporales</taxon>
        <taxon>Streptomycetaceae</taxon>
        <taxon>Streptomyces</taxon>
    </lineage>
</organism>
<gene>
    <name evidence="9" type="ORF">J0695_12850</name>
</gene>
<dbReference type="PIRSF" id="PIRSF037854">
    <property type="entry name" value="Dihydropyridine_esterase"/>
    <property type="match status" value="1"/>
</dbReference>
<dbReference type="Gene3D" id="3.40.50.200">
    <property type="entry name" value="Peptidase S8/S53 domain"/>
    <property type="match status" value="1"/>
</dbReference>
<dbReference type="PROSITE" id="PS51892">
    <property type="entry name" value="SUBTILASE"/>
    <property type="match status" value="1"/>
</dbReference>
<evidence type="ECO:0000256" key="3">
    <source>
        <dbReference type="ARBA" id="ARBA00022801"/>
    </source>
</evidence>